<evidence type="ECO:0000256" key="2">
    <source>
        <dbReference type="ARBA" id="ARBA00022692"/>
    </source>
</evidence>
<feature type="transmembrane region" description="Helical" evidence="5">
    <location>
        <begin position="53"/>
        <end position="71"/>
    </location>
</feature>
<dbReference type="Pfam" id="PF07291">
    <property type="entry name" value="MauE"/>
    <property type="match status" value="1"/>
</dbReference>
<dbReference type="RefSeq" id="WP_084464531.1">
    <property type="nucleotide sequence ID" value="NZ_BBYK01000062.1"/>
</dbReference>
<accession>A0ABW6VL18</accession>
<evidence type="ECO:0000313" key="8">
    <source>
        <dbReference type="Proteomes" id="UP001602119"/>
    </source>
</evidence>
<evidence type="ECO:0000259" key="6">
    <source>
        <dbReference type="Pfam" id="PF07291"/>
    </source>
</evidence>
<dbReference type="Proteomes" id="UP001602119">
    <property type="component" value="Unassembled WGS sequence"/>
</dbReference>
<feature type="transmembrane region" description="Helical" evidence="5">
    <location>
        <begin position="78"/>
        <end position="97"/>
    </location>
</feature>
<dbReference type="EMBL" id="JBIAXI010000061">
    <property type="protein sequence ID" value="MFF4779646.1"/>
    <property type="molecule type" value="Genomic_DNA"/>
</dbReference>
<protein>
    <submittedName>
        <fullName evidence="7">MauE/DoxX family redox-associated membrane protein</fullName>
    </submittedName>
</protein>
<evidence type="ECO:0000256" key="5">
    <source>
        <dbReference type="SAM" id="Phobius"/>
    </source>
</evidence>
<keyword evidence="4 5" id="KW-0472">Membrane</keyword>
<evidence type="ECO:0000313" key="7">
    <source>
        <dbReference type="EMBL" id="MFF4779646.1"/>
    </source>
</evidence>
<name>A0ABW6VL18_MICFU</name>
<gene>
    <name evidence="7" type="ORF">ACFY05_43225</name>
</gene>
<evidence type="ECO:0000256" key="1">
    <source>
        <dbReference type="ARBA" id="ARBA00004141"/>
    </source>
</evidence>
<feature type="domain" description="Methylamine utilisation protein MauE" evidence="6">
    <location>
        <begin position="4"/>
        <end position="133"/>
    </location>
</feature>
<organism evidence="7 8">
    <name type="scientific">Microtetraspora fusca</name>
    <dbReference type="NCBI Taxonomy" id="1997"/>
    <lineage>
        <taxon>Bacteria</taxon>
        <taxon>Bacillati</taxon>
        <taxon>Actinomycetota</taxon>
        <taxon>Actinomycetes</taxon>
        <taxon>Streptosporangiales</taxon>
        <taxon>Streptosporangiaceae</taxon>
        <taxon>Microtetraspora</taxon>
    </lineage>
</organism>
<keyword evidence="2 5" id="KW-0812">Transmembrane</keyword>
<comment type="subcellular location">
    <subcellularLocation>
        <location evidence="1">Membrane</location>
        <topology evidence="1">Multi-pass membrane protein</topology>
    </subcellularLocation>
</comment>
<feature type="transmembrane region" description="Helical" evidence="5">
    <location>
        <begin position="148"/>
        <end position="167"/>
    </location>
</feature>
<sequence>MIVMQYVALACRCALAAVFLVAVLSKVRGRDAFHAFRASVLDMVALPAGDATLLSAAVVLSEVSIIVLLAVQWTAPVGFVLAGAVLLAFCAGIARAVRSGARTPCRCFGATATPLSGRHLVRNAVLLTVTAAGGTAQLLTGPGEAHPAGVAIGMACAGVLALAIVFFDDLADLFAGPPPTSGRAGL</sequence>
<evidence type="ECO:0000256" key="3">
    <source>
        <dbReference type="ARBA" id="ARBA00022989"/>
    </source>
</evidence>
<reference evidence="7 8" key="1">
    <citation type="submission" date="2024-10" db="EMBL/GenBank/DDBJ databases">
        <title>The Natural Products Discovery Center: Release of the First 8490 Sequenced Strains for Exploring Actinobacteria Biosynthetic Diversity.</title>
        <authorList>
            <person name="Kalkreuter E."/>
            <person name="Kautsar S.A."/>
            <person name="Yang D."/>
            <person name="Bader C.D."/>
            <person name="Teijaro C.N."/>
            <person name="Fluegel L."/>
            <person name="Davis C.M."/>
            <person name="Simpson J.R."/>
            <person name="Lauterbach L."/>
            <person name="Steele A.D."/>
            <person name="Gui C."/>
            <person name="Meng S."/>
            <person name="Li G."/>
            <person name="Viehrig K."/>
            <person name="Ye F."/>
            <person name="Su P."/>
            <person name="Kiefer A.F."/>
            <person name="Nichols A."/>
            <person name="Cepeda A.J."/>
            <person name="Yan W."/>
            <person name="Fan B."/>
            <person name="Jiang Y."/>
            <person name="Adhikari A."/>
            <person name="Zheng C.-J."/>
            <person name="Schuster L."/>
            <person name="Cowan T.M."/>
            <person name="Smanski M.J."/>
            <person name="Chevrette M.G."/>
            <person name="De Carvalho L.P.S."/>
            <person name="Shen B."/>
        </authorList>
    </citation>
    <scope>NUCLEOTIDE SEQUENCE [LARGE SCALE GENOMIC DNA]</scope>
    <source>
        <strain evidence="7 8">NPDC001281</strain>
    </source>
</reference>
<dbReference type="InterPro" id="IPR009908">
    <property type="entry name" value="Methylamine_util_MauE"/>
</dbReference>
<proteinExistence type="predicted"/>
<comment type="caution">
    <text evidence="7">The sequence shown here is derived from an EMBL/GenBank/DDBJ whole genome shotgun (WGS) entry which is preliminary data.</text>
</comment>
<keyword evidence="8" id="KW-1185">Reference proteome</keyword>
<evidence type="ECO:0000256" key="4">
    <source>
        <dbReference type="ARBA" id="ARBA00023136"/>
    </source>
</evidence>
<keyword evidence="3 5" id="KW-1133">Transmembrane helix</keyword>